<accession>A0ABD0K8H8</accession>
<evidence type="ECO:0000313" key="1">
    <source>
        <dbReference type="EMBL" id="KAK7483365.1"/>
    </source>
</evidence>
<dbReference type="Proteomes" id="UP001519460">
    <property type="component" value="Unassembled WGS sequence"/>
</dbReference>
<organism evidence="1 2">
    <name type="scientific">Batillaria attramentaria</name>
    <dbReference type="NCBI Taxonomy" id="370345"/>
    <lineage>
        <taxon>Eukaryota</taxon>
        <taxon>Metazoa</taxon>
        <taxon>Spiralia</taxon>
        <taxon>Lophotrochozoa</taxon>
        <taxon>Mollusca</taxon>
        <taxon>Gastropoda</taxon>
        <taxon>Caenogastropoda</taxon>
        <taxon>Sorbeoconcha</taxon>
        <taxon>Cerithioidea</taxon>
        <taxon>Batillariidae</taxon>
        <taxon>Batillaria</taxon>
    </lineage>
</organism>
<comment type="caution">
    <text evidence="1">The sequence shown here is derived from an EMBL/GenBank/DDBJ whole genome shotgun (WGS) entry which is preliminary data.</text>
</comment>
<protein>
    <submittedName>
        <fullName evidence="1">Uncharacterized protein</fullName>
    </submittedName>
</protein>
<proteinExistence type="predicted"/>
<keyword evidence="2" id="KW-1185">Reference proteome</keyword>
<name>A0ABD0K8H8_9CAEN</name>
<reference evidence="1 2" key="1">
    <citation type="journal article" date="2023" name="Sci. Data">
        <title>Genome assembly of the Korean intertidal mud-creeper Batillaria attramentaria.</title>
        <authorList>
            <person name="Patra A.K."/>
            <person name="Ho P.T."/>
            <person name="Jun S."/>
            <person name="Lee S.J."/>
            <person name="Kim Y."/>
            <person name="Won Y.J."/>
        </authorList>
    </citation>
    <scope>NUCLEOTIDE SEQUENCE [LARGE SCALE GENOMIC DNA]</scope>
    <source>
        <strain evidence="1">Wonlab-2016</strain>
    </source>
</reference>
<evidence type="ECO:0000313" key="2">
    <source>
        <dbReference type="Proteomes" id="UP001519460"/>
    </source>
</evidence>
<sequence>MCTIHPLRDRISLAELSFSTKKMPLSSLKPTKIATILVTLPATFLTRSRALRAFAANTSIPAVTGQHATEQPHWGTFSCEAACP</sequence>
<gene>
    <name evidence="1" type="ORF">BaRGS_00025425</name>
</gene>
<dbReference type="EMBL" id="JACVVK020000228">
    <property type="protein sequence ID" value="KAK7483365.1"/>
    <property type="molecule type" value="Genomic_DNA"/>
</dbReference>
<dbReference type="AlphaFoldDB" id="A0ABD0K8H8"/>